<dbReference type="RefSeq" id="WP_121978164.1">
    <property type="nucleotide sequence ID" value="NZ_JBHTLH010000019.1"/>
</dbReference>
<comment type="caution">
    <text evidence="1">The sequence shown here is derived from an EMBL/GenBank/DDBJ whole genome shotgun (WGS) entry which is preliminary data.</text>
</comment>
<dbReference type="InterPro" id="IPR045507">
    <property type="entry name" value="DUF6483"/>
</dbReference>
<proteinExistence type="predicted"/>
<evidence type="ECO:0000313" key="2">
    <source>
        <dbReference type="Proteomes" id="UP001597156"/>
    </source>
</evidence>
<reference evidence="2" key="1">
    <citation type="journal article" date="2019" name="Int. J. Syst. Evol. Microbiol.">
        <title>The Global Catalogue of Microorganisms (GCM) 10K type strain sequencing project: providing services to taxonomists for standard genome sequencing and annotation.</title>
        <authorList>
            <consortium name="The Broad Institute Genomics Platform"/>
            <consortium name="The Broad Institute Genome Sequencing Center for Infectious Disease"/>
            <person name="Wu L."/>
            <person name="Ma J."/>
        </authorList>
    </citation>
    <scope>NUCLEOTIDE SEQUENCE [LARGE SCALE GENOMIC DNA]</scope>
    <source>
        <strain evidence="2">CCUG 71848</strain>
    </source>
</reference>
<dbReference type="Proteomes" id="UP001597156">
    <property type="component" value="Unassembled WGS sequence"/>
</dbReference>
<organism evidence="1 2">
    <name type="scientific">Lentilactobacillus raoultii</name>
    <dbReference type="NCBI Taxonomy" id="1987503"/>
    <lineage>
        <taxon>Bacteria</taxon>
        <taxon>Bacillati</taxon>
        <taxon>Bacillota</taxon>
        <taxon>Bacilli</taxon>
        <taxon>Lactobacillales</taxon>
        <taxon>Lactobacillaceae</taxon>
        <taxon>Lentilactobacillus</taxon>
    </lineage>
</organism>
<gene>
    <name evidence="1" type="ORF">ACFQ22_07750</name>
</gene>
<name>A0ABW3PJ63_9LACO</name>
<sequence>MALGNDFLSQQIHGMGMGLGFVISLGKGKEPGSQIVLPKKQTGVLQYRDRINDLIQRKAYQSAKQYVAALAMAIPHRDYLNIEKWFYQRVQALDDHELSEMGLGRHEIECRLTVVKTQISRLP</sequence>
<evidence type="ECO:0000313" key="1">
    <source>
        <dbReference type="EMBL" id="MFD1125246.1"/>
    </source>
</evidence>
<dbReference type="Pfam" id="PF20092">
    <property type="entry name" value="DUF6483"/>
    <property type="match status" value="1"/>
</dbReference>
<dbReference type="EMBL" id="JBHTLH010000019">
    <property type="protein sequence ID" value="MFD1125246.1"/>
    <property type="molecule type" value="Genomic_DNA"/>
</dbReference>
<protein>
    <submittedName>
        <fullName evidence="1">DUF6483 family protein</fullName>
    </submittedName>
</protein>
<keyword evidence="2" id="KW-1185">Reference proteome</keyword>
<accession>A0ABW3PJ63</accession>